<feature type="compositionally biased region" description="Basic and acidic residues" evidence="1">
    <location>
        <begin position="162"/>
        <end position="188"/>
    </location>
</feature>
<keyword evidence="2" id="KW-1133">Transmembrane helix</keyword>
<dbReference type="Proteomes" id="UP000230002">
    <property type="component" value="Unassembled WGS sequence"/>
</dbReference>
<feature type="transmembrane region" description="Helical" evidence="2">
    <location>
        <begin position="362"/>
        <end position="380"/>
    </location>
</feature>
<organism evidence="3 4">
    <name type="scientific">Ganoderma sinense ZZ0214-1</name>
    <dbReference type="NCBI Taxonomy" id="1077348"/>
    <lineage>
        <taxon>Eukaryota</taxon>
        <taxon>Fungi</taxon>
        <taxon>Dikarya</taxon>
        <taxon>Basidiomycota</taxon>
        <taxon>Agaricomycotina</taxon>
        <taxon>Agaricomycetes</taxon>
        <taxon>Polyporales</taxon>
        <taxon>Polyporaceae</taxon>
        <taxon>Ganoderma</taxon>
    </lineage>
</organism>
<feature type="compositionally biased region" description="Pro residues" evidence="1">
    <location>
        <begin position="235"/>
        <end position="267"/>
    </location>
</feature>
<reference evidence="3 4" key="1">
    <citation type="journal article" date="2015" name="Sci. Rep.">
        <title>Chromosome-level genome map provides insights into diverse defense mechanisms in the medicinal fungus Ganoderma sinense.</title>
        <authorList>
            <person name="Zhu Y."/>
            <person name="Xu J."/>
            <person name="Sun C."/>
            <person name="Zhou S."/>
            <person name="Xu H."/>
            <person name="Nelson D.R."/>
            <person name="Qian J."/>
            <person name="Song J."/>
            <person name="Luo H."/>
            <person name="Xiang L."/>
            <person name="Li Y."/>
            <person name="Xu Z."/>
            <person name="Ji A."/>
            <person name="Wang L."/>
            <person name="Lu S."/>
            <person name="Hayward A."/>
            <person name="Sun W."/>
            <person name="Li X."/>
            <person name="Schwartz D.C."/>
            <person name="Wang Y."/>
            <person name="Chen S."/>
        </authorList>
    </citation>
    <scope>NUCLEOTIDE SEQUENCE [LARGE SCALE GENOMIC DNA]</scope>
    <source>
        <strain evidence="3 4">ZZ0214-1</strain>
    </source>
</reference>
<feature type="region of interest" description="Disordered" evidence="1">
    <location>
        <begin position="158"/>
        <end position="308"/>
    </location>
</feature>
<keyword evidence="2" id="KW-0472">Membrane</keyword>
<protein>
    <submittedName>
        <fullName evidence="3">Uncharacterized protein</fullName>
    </submittedName>
</protein>
<feature type="compositionally biased region" description="Polar residues" evidence="1">
    <location>
        <begin position="214"/>
        <end position="224"/>
    </location>
</feature>
<evidence type="ECO:0000313" key="4">
    <source>
        <dbReference type="Proteomes" id="UP000230002"/>
    </source>
</evidence>
<keyword evidence="4" id="KW-1185">Reference proteome</keyword>
<name>A0A2G8S4J1_9APHY</name>
<evidence type="ECO:0000256" key="2">
    <source>
        <dbReference type="SAM" id="Phobius"/>
    </source>
</evidence>
<dbReference type="STRING" id="1077348.A0A2G8S4J1"/>
<accession>A0A2G8S4J1</accession>
<comment type="caution">
    <text evidence="3">The sequence shown here is derived from an EMBL/GenBank/DDBJ whole genome shotgun (WGS) entry which is preliminary data.</text>
</comment>
<dbReference type="EMBL" id="AYKW01000023">
    <property type="protein sequence ID" value="PIL28699.1"/>
    <property type="molecule type" value="Genomic_DNA"/>
</dbReference>
<proteinExistence type="predicted"/>
<evidence type="ECO:0000256" key="1">
    <source>
        <dbReference type="SAM" id="MobiDB-lite"/>
    </source>
</evidence>
<gene>
    <name evidence="3" type="ORF">GSI_08743</name>
</gene>
<keyword evidence="2" id="KW-0812">Transmembrane</keyword>
<dbReference type="OrthoDB" id="2756572at2759"/>
<evidence type="ECO:0000313" key="3">
    <source>
        <dbReference type="EMBL" id="PIL28699.1"/>
    </source>
</evidence>
<sequence length="387" mass="43467">MPSSRPPRALASAPEPELTRQCQALLADEETPCSSRSQGRRAKYCPVHGREYGMLTGAYKVASNRVDALEPEIRRARTIVDTLGTIAAVDAAIALANEYLNVVGDEIDGRETHHKRFFHEVDKNHEKWLERRRGDQQAAVRLLEQLRRRREEVVAVEAAARSSEEGRKKMQQRAIEDAQHRVTGDARRSPVKQPRPSSQLAWKAAAASGRSVLGEQTNATASTDSQRRDALYPVGVPPGYSPDPPDPPPDVPPPQRPGAPHRAPPPRRFATRQRELHTPSSCLDRYPGAPRSTGETRPLLRSASRGTARRYTAPVTSSNSWFVDIERQSQNAARWRGCVRRTQICVWIGGWTHSGCGCSKTLLRPVLWLLVFCMLMWYLWRGPTWMR</sequence>
<dbReference type="AlphaFoldDB" id="A0A2G8S4J1"/>